<dbReference type="InterPro" id="IPR000688">
    <property type="entry name" value="HypA/HybF"/>
</dbReference>
<dbReference type="EMBL" id="NXNG01000002">
    <property type="protein sequence ID" value="PWT25936.1"/>
    <property type="molecule type" value="Genomic_DNA"/>
</dbReference>
<dbReference type="PANTHER" id="PTHR34535">
    <property type="entry name" value="HYDROGENASE MATURATION FACTOR HYPA"/>
    <property type="match status" value="1"/>
</dbReference>
<evidence type="ECO:0000256" key="2">
    <source>
        <dbReference type="ARBA" id="ARBA00022723"/>
    </source>
</evidence>
<organism evidence="5 6">
    <name type="scientific">Butyrivibrio fibrisolvens</name>
    <dbReference type="NCBI Taxonomy" id="831"/>
    <lineage>
        <taxon>Bacteria</taxon>
        <taxon>Bacillati</taxon>
        <taxon>Bacillota</taxon>
        <taxon>Clostridia</taxon>
        <taxon>Lachnospirales</taxon>
        <taxon>Lachnospiraceae</taxon>
        <taxon>Butyrivibrio</taxon>
    </lineage>
</organism>
<comment type="similarity">
    <text evidence="4">Belongs to the HypA/HybF family.</text>
</comment>
<keyword evidence="2 4" id="KW-0479">Metal-binding</keyword>
<evidence type="ECO:0000256" key="1">
    <source>
        <dbReference type="ARBA" id="ARBA00022596"/>
    </source>
</evidence>
<dbReference type="Proteomes" id="UP000245488">
    <property type="component" value="Plasmid pINBov266"/>
</dbReference>
<dbReference type="Pfam" id="PF01155">
    <property type="entry name" value="HypA"/>
    <property type="match status" value="1"/>
</dbReference>
<geneLocation type="plasmid" evidence="6">
    <name>pinbov266</name>
</geneLocation>
<sequence length="126" mass="14286">MEFSYSGKNTIMHEMSYIMRLAKMAIDTATSNNAKSVESVSIQVGEMTGLIPEYLKRYYPKAVQGTILEGSMLQIEYLPVLVRCRNCSCEYHPDRSNEYLCPSCRSSGSDLLKGREFLIKNIVIND</sequence>
<feature type="binding site" evidence="4">
    <location>
        <position position="87"/>
    </location>
    <ligand>
        <name>Zn(2+)</name>
        <dbReference type="ChEBI" id="CHEBI:29105"/>
    </ligand>
</feature>
<dbReference type="AlphaFoldDB" id="A0A317FXW1"/>
<evidence type="ECO:0000313" key="5">
    <source>
        <dbReference type="EMBL" id="PWT25936.1"/>
    </source>
</evidence>
<proteinExistence type="inferred from homology"/>
<dbReference type="GO" id="GO:0016151">
    <property type="term" value="F:nickel cation binding"/>
    <property type="evidence" value="ECO:0007669"/>
    <property type="project" value="UniProtKB-UniRule"/>
</dbReference>
<accession>A0A317FXW1</accession>
<keyword evidence="3 4" id="KW-0862">Zinc</keyword>
<comment type="caution">
    <text evidence="5">The sequence shown here is derived from an EMBL/GenBank/DDBJ whole genome shotgun (WGS) entry which is preliminary data.</text>
</comment>
<keyword evidence="6" id="KW-1185">Reference proteome</keyword>
<comment type="function">
    <text evidence="4">Involved in the maturation of [NiFe] hydrogenases. Required for nickel insertion into the metal center of the hydrogenase.</text>
</comment>
<dbReference type="Gene3D" id="3.30.2320.80">
    <property type="match status" value="1"/>
</dbReference>
<reference evidence="5 6" key="1">
    <citation type="submission" date="2017-09" db="EMBL/GenBank/DDBJ databases">
        <title>High-quality draft genome sequence of Butyrivibrio fibrisolvens INBov1, isolated from cow rumen.</title>
        <authorList>
            <person name="Rodriguez Hernaez J."/>
            <person name="Rivarola M."/>
            <person name="Paniego N."/>
            <person name="Cravero S."/>
            <person name="Ceron Cucchi M."/>
            <person name="Martinez M.C."/>
        </authorList>
    </citation>
    <scope>NUCLEOTIDE SEQUENCE [LARGE SCALE GENOMIC DNA]</scope>
    <source>
        <strain evidence="5 6">INBov1</strain>
        <plasmid evidence="6">pinbov266</plasmid>
    </source>
</reference>
<feature type="binding site" evidence="4">
    <location>
        <position position="13"/>
    </location>
    <ligand>
        <name>Ni(2+)</name>
        <dbReference type="ChEBI" id="CHEBI:49786"/>
    </ligand>
</feature>
<dbReference type="GO" id="GO:0008270">
    <property type="term" value="F:zinc ion binding"/>
    <property type="evidence" value="ECO:0007669"/>
    <property type="project" value="UniProtKB-UniRule"/>
</dbReference>
<keyword evidence="1 4" id="KW-0533">Nickel</keyword>
<dbReference type="PIRSF" id="PIRSF004761">
    <property type="entry name" value="Hydrgn_mat_HypA"/>
    <property type="match status" value="1"/>
</dbReference>
<evidence type="ECO:0000256" key="4">
    <source>
        <dbReference type="HAMAP-Rule" id="MF_00213"/>
    </source>
</evidence>
<dbReference type="PANTHER" id="PTHR34535:SF3">
    <property type="entry name" value="HYDROGENASE MATURATION FACTOR HYPA"/>
    <property type="match status" value="1"/>
</dbReference>
<dbReference type="GO" id="GO:0051604">
    <property type="term" value="P:protein maturation"/>
    <property type="evidence" value="ECO:0007669"/>
    <property type="project" value="InterPro"/>
</dbReference>
<feature type="binding site" evidence="4">
    <location>
        <position position="84"/>
    </location>
    <ligand>
        <name>Zn(2+)</name>
        <dbReference type="ChEBI" id="CHEBI:29105"/>
    </ligand>
</feature>
<evidence type="ECO:0000313" key="6">
    <source>
        <dbReference type="Proteomes" id="UP000245488"/>
    </source>
</evidence>
<name>A0A317FXW1_BUTFI</name>
<feature type="binding site" evidence="4">
    <location>
        <position position="101"/>
    </location>
    <ligand>
        <name>Zn(2+)</name>
        <dbReference type="ChEBI" id="CHEBI:29105"/>
    </ligand>
</feature>
<gene>
    <name evidence="4" type="primary">hypA</name>
    <name evidence="5" type="ORF">CPT75_00705</name>
</gene>
<protein>
    <recommendedName>
        <fullName evidence="4">Hydrogenase maturation factor HypA</fullName>
    </recommendedName>
</protein>
<keyword evidence="5" id="KW-0614">Plasmid</keyword>
<dbReference type="HAMAP" id="MF_00213">
    <property type="entry name" value="HypA_HybF"/>
    <property type="match status" value="1"/>
</dbReference>
<evidence type="ECO:0000256" key="3">
    <source>
        <dbReference type="ARBA" id="ARBA00022833"/>
    </source>
</evidence>
<feature type="binding site" evidence="4">
    <location>
        <position position="104"/>
    </location>
    <ligand>
        <name>Zn(2+)</name>
        <dbReference type="ChEBI" id="CHEBI:29105"/>
    </ligand>
</feature>